<dbReference type="EMBL" id="SMAO01000009">
    <property type="protein sequence ID" value="TCT19292.1"/>
    <property type="molecule type" value="Genomic_DNA"/>
</dbReference>
<keyword evidence="2" id="KW-1185">Reference proteome</keyword>
<evidence type="ECO:0000313" key="2">
    <source>
        <dbReference type="Proteomes" id="UP000295717"/>
    </source>
</evidence>
<sequence>MDTPDAERIKYREIAFQDIHPNPNQAQAAARFLNDLDGILSVDPVSPTLLRVSYDVLRTTQRDIEEALIELGLHLDNRLYHRVKRALHEYTEETLRANCGCGDEINSTQRLFARRYELIEHGCRDERPEHWRRYL</sequence>
<proteinExistence type="predicted"/>
<name>A0A4V2V0Z7_9GAMM</name>
<gene>
    <name evidence="1" type="ORF">EDC35_109172</name>
</gene>
<dbReference type="RefSeq" id="WP_132978272.1">
    <property type="nucleotide sequence ID" value="NZ_SMAO01000009.1"/>
</dbReference>
<dbReference type="AlphaFoldDB" id="A0A4V2V0Z7"/>
<organism evidence="1 2">
    <name type="scientific">Thiobaca trueperi</name>
    <dbReference type="NCBI Taxonomy" id="127458"/>
    <lineage>
        <taxon>Bacteria</taxon>
        <taxon>Pseudomonadati</taxon>
        <taxon>Pseudomonadota</taxon>
        <taxon>Gammaproteobacteria</taxon>
        <taxon>Chromatiales</taxon>
        <taxon>Chromatiaceae</taxon>
        <taxon>Thiobaca</taxon>
    </lineage>
</organism>
<reference evidence="1 2" key="1">
    <citation type="submission" date="2019-03" db="EMBL/GenBank/DDBJ databases">
        <title>Genomic Encyclopedia of Type Strains, Phase IV (KMG-IV): sequencing the most valuable type-strain genomes for metagenomic binning, comparative biology and taxonomic classification.</title>
        <authorList>
            <person name="Goeker M."/>
        </authorList>
    </citation>
    <scope>NUCLEOTIDE SEQUENCE [LARGE SCALE GENOMIC DNA]</scope>
    <source>
        <strain evidence="1 2">DSM 13587</strain>
    </source>
</reference>
<comment type="caution">
    <text evidence="1">The sequence shown here is derived from an EMBL/GenBank/DDBJ whole genome shotgun (WGS) entry which is preliminary data.</text>
</comment>
<evidence type="ECO:0000313" key="1">
    <source>
        <dbReference type="EMBL" id="TCT19292.1"/>
    </source>
</evidence>
<accession>A0A4V2V0Z7</accession>
<protein>
    <submittedName>
        <fullName evidence="1">Uncharacterized protein</fullName>
    </submittedName>
</protein>
<dbReference type="Proteomes" id="UP000295717">
    <property type="component" value="Unassembled WGS sequence"/>
</dbReference>
<dbReference type="OrthoDB" id="5794343at2"/>